<name>A0A916E0S8_9GLOM</name>
<organism evidence="1 2">
    <name type="scientific">Rhizophagus irregularis</name>
    <dbReference type="NCBI Taxonomy" id="588596"/>
    <lineage>
        <taxon>Eukaryota</taxon>
        <taxon>Fungi</taxon>
        <taxon>Fungi incertae sedis</taxon>
        <taxon>Mucoromycota</taxon>
        <taxon>Glomeromycotina</taxon>
        <taxon>Glomeromycetes</taxon>
        <taxon>Glomerales</taxon>
        <taxon>Glomeraceae</taxon>
        <taxon>Rhizophagus</taxon>
    </lineage>
</organism>
<reference evidence="1" key="1">
    <citation type="submission" date="2020-05" db="EMBL/GenBank/DDBJ databases">
        <authorList>
            <person name="Rincon C."/>
            <person name="Sanders R I."/>
            <person name="Robbins C."/>
            <person name="Chaturvedi A."/>
        </authorList>
    </citation>
    <scope>NUCLEOTIDE SEQUENCE</scope>
    <source>
        <strain evidence="1">CHB12</strain>
    </source>
</reference>
<accession>A0A916E0S8</accession>
<dbReference type="AlphaFoldDB" id="A0A916E0S8"/>
<comment type="caution">
    <text evidence="1">The sequence shown here is derived from an EMBL/GenBank/DDBJ whole genome shotgun (WGS) entry which is preliminary data.</text>
</comment>
<gene>
    <name evidence="1" type="ORF">CHRIB12_LOCUS3414</name>
</gene>
<sequence length="77" mass="8697">MNKENLRGYDGETDGLLYGLEEVQEIISKRFQDAEDLNEPVILAFEIELDLRLVECIFPEFQPNMGLVIIGGSGYTS</sequence>
<proteinExistence type="predicted"/>
<dbReference type="OrthoDB" id="2440775at2759"/>
<dbReference type="Proteomes" id="UP000684084">
    <property type="component" value="Unassembled WGS sequence"/>
</dbReference>
<protein>
    <submittedName>
        <fullName evidence="1">Uncharacterized protein</fullName>
    </submittedName>
</protein>
<evidence type="ECO:0000313" key="1">
    <source>
        <dbReference type="EMBL" id="CAB5337542.1"/>
    </source>
</evidence>
<dbReference type="EMBL" id="CAGKOT010000004">
    <property type="protein sequence ID" value="CAB5337542.1"/>
    <property type="molecule type" value="Genomic_DNA"/>
</dbReference>
<evidence type="ECO:0000313" key="2">
    <source>
        <dbReference type="Proteomes" id="UP000684084"/>
    </source>
</evidence>